<comment type="subcellular location">
    <subcellularLocation>
        <location evidence="11">Plastid</location>
        <location evidence="11">Chloroplast</location>
    </subcellularLocation>
</comment>
<dbReference type="EMBL" id="AP014625">
    <property type="protein sequence ID" value="BAS19099.1"/>
    <property type="molecule type" value="Genomic_DNA"/>
</dbReference>
<keyword evidence="4 11" id="KW-0479">Metal-binding</keyword>
<keyword evidence="14" id="KW-0150">Chloroplast</keyword>
<accession>A0A0K2RWA6</accession>
<dbReference type="RefSeq" id="YP_009163645.1">
    <property type="nucleotide sequence ID" value="NC_027746.1"/>
</dbReference>
<evidence type="ECO:0000256" key="6">
    <source>
        <dbReference type="ARBA" id="ARBA00022840"/>
    </source>
</evidence>
<evidence type="ECO:0000256" key="5">
    <source>
        <dbReference type="ARBA" id="ARBA00022741"/>
    </source>
</evidence>
<dbReference type="InterPro" id="IPR009061">
    <property type="entry name" value="DNA-bd_dom_put_sf"/>
</dbReference>
<dbReference type="SUPFAM" id="SSF46955">
    <property type="entry name" value="Putative DNA-binding domain"/>
    <property type="match status" value="2"/>
</dbReference>
<feature type="binding site" evidence="11">
    <location>
        <position position="373"/>
    </location>
    <ligand>
        <name>Mg(2+)</name>
        <dbReference type="ChEBI" id="CHEBI:18420"/>
        <note>shared with alpha subunit</note>
    </ligand>
</feature>
<protein>
    <recommendedName>
        <fullName evidence="11">Phenylalanine--tRNA ligase beta subunit, chloroplastic</fullName>
        <ecNumber evidence="11">6.1.1.20</ecNumber>
    </recommendedName>
    <alternativeName>
        <fullName evidence="11">Phenylalanyl-tRNA synthetase beta subunit</fullName>
        <shortName evidence="11">PheRS</shortName>
    </alternativeName>
</protein>
<dbReference type="PANTHER" id="PTHR10947:SF0">
    <property type="entry name" value="PHENYLALANINE--TRNA LIGASE BETA SUBUNIT"/>
    <property type="match status" value="1"/>
</dbReference>
<keyword evidence="14" id="KW-0934">Plastid</keyword>
<evidence type="ECO:0000256" key="11">
    <source>
        <dbReference type="HAMAP-Rule" id="MF_00283"/>
    </source>
</evidence>
<dbReference type="InterPro" id="IPR005121">
    <property type="entry name" value="Fdx_antiC-bd"/>
</dbReference>
<dbReference type="InterPro" id="IPR004532">
    <property type="entry name" value="Phe-tRNA-ligase_IIc_bsu_bact"/>
</dbReference>
<dbReference type="Gene3D" id="3.30.56.10">
    <property type="match status" value="2"/>
</dbReference>
<dbReference type="Pfam" id="PF03483">
    <property type="entry name" value="B3_4"/>
    <property type="match status" value="1"/>
</dbReference>
<dbReference type="InterPro" id="IPR045060">
    <property type="entry name" value="Phe-tRNA-ligase_IIc_bsu"/>
</dbReference>
<dbReference type="GO" id="GO:0009507">
    <property type="term" value="C:chloroplast"/>
    <property type="evidence" value="ECO:0007669"/>
    <property type="project" value="UniProtKB-SubCell"/>
</dbReference>
<evidence type="ECO:0000256" key="10">
    <source>
        <dbReference type="ARBA" id="ARBA00049255"/>
    </source>
</evidence>
<evidence type="ECO:0000259" key="13">
    <source>
        <dbReference type="PROSITE" id="PS51483"/>
    </source>
</evidence>
<dbReference type="AlphaFoldDB" id="A0A0K2RWA6"/>
<dbReference type="GO" id="GO:0004826">
    <property type="term" value="F:phenylalanine-tRNA ligase activity"/>
    <property type="evidence" value="ECO:0007669"/>
    <property type="project" value="UniProtKB-UniRule"/>
</dbReference>
<dbReference type="EC" id="6.1.1.20" evidence="11"/>
<gene>
    <name evidence="14" type="primary">syfB</name>
    <name evidence="11" type="synonym">pheT</name>
</gene>
<feature type="binding site" evidence="11">
    <location>
        <position position="377"/>
    </location>
    <ligand>
        <name>Mg(2+)</name>
        <dbReference type="ChEBI" id="CHEBI:18420"/>
        <note>shared with alpha subunit</note>
    </ligand>
</feature>
<dbReference type="SUPFAM" id="SSF55681">
    <property type="entry name" value="Class II aaRS and biotin synthetases"/>
    <property type="match status" value="1"/>
</dbReference>
<keyword evidence="3 11" id="KW-0436">Ligase</keyword>
<geneLocation type="chloroplast" evidence="14"/>
<keyword evidence="5 11" id="KW-0547">Nucleotide-binding</keyword>
<sequence length="706" mass="80884">MRVPLSWVTELIDIQDINLDMLVDKLTLAGFEVEEILVETINQKSEIILDLSATANRPDSLSMNGISKEIGAILNKPLNPIKTGDIITRLGISKIKNKQSTINFENCSEFLTVKIRNLTNLVIPGWITQKLLCCDVTPQKNIQDLINYVLLETGYPFQLYDLDKITSALKNDNFQFSINRIPKNDVVSLTVNEVKTEYKIKTEILGLYANNLLIGLPGISEEFNTTPTNQTQNFLIEGSIYNSKYIRQASRKIGLRTERSARYEKGINNSNFLSAFSRLLALIELSNNDIGISCCSTFLSEEIKPNKVILTLNSIYEILGPIKHSTVNLKYLSIEQIENYLTRLGFELKPNNNQTWEVSVPAIRKDDITQEIDLIEEIGRLHGFNNFITKLPAIEKIGLEDFSYKFRKKLTACFLHEGFNELLNYSLVKNNNQTEIILNNPLISDCSVLRTSLLPNLIKNYSENINQGNVEFEGFEYGHIFELGLSNSYNEFEFVSGLFGNLEQKTNWNKPLTTLSWFEAKGKIETIFNRLHLKTSWVSELDSRYIETLHPFKSATIYIKNTNFKIGVFGQINSIIAKKKGITSNLYLFELNFEILKQIELEPTLTLYSEYSLYPKIIKDISFIINNKINFIDIKNYIYSINNELLINIELLDQYRGETIPLNHSSLCLKLTFQSKFKTLETNDIDKVLNEIEKGLKIKFATQMRG</sequence>
<evidence type="ECO:0000256" key="1">
    <source>
        <dbReference type="ARBA" id="ARBA00008653"/>
    </source>
</evidence>
<dbReference type="InterPro" id="IPR005146">
    <property type="entry name" value="B3/B4_tRNA-bd"/>
</dbReference>
<dbReference type="GO" id="GO:0009328">
    <property type="term" value="C:phenylalanine-tRNA ligase complex"/>
    <property type="evidence" value="ECO:0007669"/>
    <property type="project" value="TreeGrafter"/>
</dbReference>
<dbReference type="GO" id="GO:0006432">
    <property type="term" value="P:phenylalanyl-tRNA aminoacylation"/>
    <property type="evidence" value="ECO:0007669"/>
    <property type="project" value="UniProtKB-UniRule"/>
</dbReference>
<dbReference type="Gene3D" id="3.30.70.380">
    <property type="entry name" value="Ferrodoxin-fold anticodon-binding domain"/>
    <property type="match status" value="1"/>
</dbReference>
<dbReference type="InterPro" id="IPR036690">
    <property type="entry name" value="Fdx_antiC-bd_sf"/>
</dbReference>
<dbReference type="Pfam" id="PF03147">
    <property type="entry name" value="FDX-ACB"/>
    <property type="match status" value="1"/>
</dbReference>
<dbReference type="GO" id="GO:0000287">
    <property type="term" value="F:magnesium ion binding"/>
    <property type="evidence" value="ECO:0007669"/>
    <property type="project" value="UniProtKB-UniRule"/>
</dbReference>
<dbReference type="Gene3D" id="3.50.40.10">
    <property type="entry name" value="Phenylalanyl-trna Synthetase, Chain B, domain 3"/>
    <property type="match status" value="1"/>
</dbReference>
<name>A0A0K2RWA6_9STRA</name>
<dbReference type="InterPro" id="IPR041616">
    <property type="entry name" value="PheRS_beta_core"/>
</dbReference>
<feature type="domain" description="B5" evidence="13">
    <location>
        <begin position="303"/>
        <end position="389"/>
    </location>
</feature>
<evidence type="ECO:0000256" key="8">
    <source>
        <dbReference type="ARBA" id="ARBA00022917"/>
    </source>
</evidence>
<comment type="catalytic activity">
    <reaction evidence="10 11">
        <text>tRNA(Phe) + L-phenylalanine + ATP = L-phenylalanyl-tRNA(Phe) + AMP + diphosphate + H(+)</text>
        <dbReference type="Rhea" id="RHEA:19413"/>
        <dbReference type="Rhea" id="RHEA-COMP:9668"/>
        <dbReference type="Rhea" id="RHEA-COMP:9699"/>
        <dbReference type="ChEBI" id="CHEBI:15378"/>
        <dbReference type="ChEBI" id="CHEBI:30616"/>
        <dbReference type="ChEBI" id="CHEBI:33019"/>
        <dbReference type="ChEBI" id="CHEBI:58095"/>
        <dbReference type="ChEBI" id="CHEBI:78442"/>
        <dbReference type="ChEBI" id="CHEBI:78531"/>
        <dbReference type="ChEBI" id="CHEBI:456215"/>
        <dbReference type="EC" id="6.1.1.20"/>
    </reaction>
</comment>
<keyword evidence="7 11" id="KW-0460">Magnesium</keyword>
<dbReference type="InterPro" id="IPR045864">
    <property type="entry name" value="aa-tRNA-synth_II/BPL/LPL"/>
</dbReference>
<dbReference type="CDD" id="cd00769">
    <property type="entry name" value="PheRS_beta_core"/>
    <property type="match status" value="1"/>
</dbReference>
<reference evidence="14" key="1">
    <citation type="journal article" date="2016" name="Curr. Genet.">
        <title>Sequencing and analysis of the complete organellar genomes of Parmales, a closely related group to Bacillariophyta (diatoms).</title>
        <authorList>
            <person name="Tajima N."/>
            <person name="Saitoh K."/>
            <person name="Sato S."/>
            <person name="Maruyama F."/>
            <person name="Ichinomiya M."/>
            <person name="Yoshikawa S."/>
            <person name="Kurokawa K."/>
            <person name="Ohta H."/>
            <person name="Tabata S."/>
            <person name="Kuwata A."/>
            <person name="Sato N."/>
        </authorList>
    </citation>
    <scope>NUCLEOTIDE SEQUENCE</scope>
</reference>
<dbReference type="PROSITE" id="PS51447">
    <property type="entry name" value="FDX_ACB"/>
    <property type="match status" value="1"/>
</dbReference>
<evidence type="ECO:0000313" key="14">
    <source>
        <dbReference type="EMBL" id="BAS19099.1"/>
    </source>
</evidence>
<feature type="binding site" evidence="11">
    <location>
        <position position="376"/>
    </location>
    <ligand>
        <name>Mg(2+)</name>
        <dbReference type="ChEBI" id="CHEBI:18420"/>
        <note>shared with alpha subunit</note>
    </ligand>
</feature>
<keyword evidence="8 11" id="KW-0648">Protein biosynthesis</keyword>
<dbReference type="HAMAP" id="MF_00283">
    <property type="entry name" value="Phe_tRNA_synth_beta1"/>
    <property type="match status" value="1"/>
</dbReference>
<comment type="similarity">
    <text evidence="1 11">Belongs to the phenylalanyl-tRNA synthetase beta subunit family. Type 1 subfamily.</text>
</comment>
<dbReference type="GO" id="GO:0003723">
    <property type="term" value="F:RNA binding"/>
    <property type="evidence" value="ECO:0007669"/>
    <property type="project" value="InterPro"/>
</dbReference>
<feature type="domain" description="FDX-ACB" evidence="12">
    <location>
        <begin position="612"/>
        <end position="705"/>
    </location>
</feature>
<dbReference type="SMART" id="SM00874">
    <property type="entry name" value="B5"/>
    <property type="match status" value="1"/>
</dbReference>
<dbReference type="PANTHER" id="PTHR10947">
    <property type="entry name" value="PHENYLALANYL-TRNA SYNTHETASE BETA CHAIN AND LEUCINE-RICH REPEAT-CONTAINING PROTEIN 47"/>
    <property type="match status" value="1"/>
</dbReference>
<dbReference type="SMART" id="SM00873">
    <property type="entry name" value="B3_4"/>
    <property type="match status" value="1"/>
</dbReference>
<evidence type="ECO:0000259" key="12">
    <source>
        <dbReference type="PROSITE" id="PS51447"/>
    </source>
</evidence>
<evidence type="ECO:0000256" key="4">
    <source>
        <dbReference type="ARBA" id="ARBA00022723"/>
    </source>
</evidence>
<dbReference type="GeneID" id="25398303"/>
<proteinExistence type="inferred from homology"/>
<organism evidence="14">
    <name type="scientific">Triparma laevis</name>
    <dbReference type="NCBI Taxonomy" id="1534972"/>
    <lineage>
        <taxon>Eukaryota</taxon>
        <taxon>Sar</taxon>
        <taxon>Stramenopiles</taxon>
        <taxon>Ochrophyta</taxon>
        <taxon>Bolidophyceae</taxon>
        <taxon>Parmales</taxon>
        <taxon>Triparmaceae</taxon>
        <taxon>Triparma</taxon>
    </lineage>
</organism>
<dbReference type="SUPFAM" id="SSF54991">
    <property type="entry name" value="Anticodon-binding domain of PheRS"/>
    <property type="match status" value="1"/>
</dbReference>
<dbReference type="SMART" id="SM00896">
    <property type="entry name" value="FDX-ACB"/>
    <property type="match status" value="1"/>
</dbReference>
<comment type="subunit">
    <text evidence="2 11">Tetramer of two alpha and two beta subunits.</text>
</comment>
<dbReference type="GO" id="GO:0005524">
    <property type="term" value="F:ATP binding"/>
    <property type="evidence" value="ECO:0007669"/>
    <property type="project" value="UniProtKB-UniRule"/>
</dbReference>
<dbReference type="SUPFAM" id="SSF56037">
    <property type="entry name" value="PheT/TilS domain"/>
    <property type="match status" value="1"/>
</dbReference>
<feature type="binding site" evidence="11">
    <location>
        <position position="367"/>
    </location>
    <ligand>
        <name>Mg(2+)</name>
        <dbReference type="ChEBI" id="CHEBI:18420"/>
        <note>shared with alpha subunit</note>
    </ligand>
</feature>
<dbReference type="Gene3D" id="3.30.930.10">
    <property type="entry name" value="Bira Bifunctional Protein, Domain 2"/>
    <property type="match status" value="1"/>
</dbReference>
<dbReference type="InterPro" id="IPR020825">
    <property type="entry name" value="Phe-tRNA_synthase-like_B3/B4"/>
</dbReference>
<evidence type="ECO:0000256" key="9">
    <source>
        <dbReference type="ARBA" id="ARBA00023146"/>
    </source>
</evidence>
<evidence type="ECO:0000256" key="2">
    <source>
        <dbReference type="ARBA" id="ARBA00011209"/>
    </source>
</evidence>
<keyword evidence="6 11" id="KW-0067">ATP-binding</keyword>
<comment type="cofactor">
    <cofactor evidence="11">
        <name>Mg(2+)</name>
        <dbReference type="ChEBI" id="CHEBI:18420"/>
    </cofactor>
    <text evidence="11">Binds 2 magnesium ions per tetramer.</text>
</comment>
<evidence type="ECO:0000256" key="7">
    <source>
        <dbReference type="ARBA" id="ARBA00022842"/>
    </source>
</evidence>
<keyword evidence="9 11" id="KW-0030">Aminoacyl-tRNA synthetase</keyword>
<dbReference type="Pfam" id="PF17759">
    <property type="entry name" value="tRNA_synthFbeta"/>
    <property type="match status" value="1"/>
</dbReference>
<dbReference type="PROSITE" id="PS51483">
    <property type="entry name" value="B5"/>
    <property type="match status" value="1"/>
</dbReference>
<dbReference type="InterPro" id="IPR005147">
    <property type="entry name" value="tRNA_synthase_B5-dom"/>
</dbReference>
<evidence type="ECO:0000256" key="3">
    <source>
        <dbReference type="ARBA" id="ARBA00022598"/>
    </source>
</evidence>
<dbReference type="Pfam" id="PF03484">
    <property type="entry name" value="B5"/>
    <property type="match status" value="1"/>
</dbReference>